<dbReference type="STRING" id="1184151.AW736_24110"/>
<dbReference type="InterPro" id="IPR050790">
    <property type="entry name" value="ExbB/TolQ_transport"/>
</dbReference>
<keyword evidence="6" id="KW-0813">Transport</keyword>
<organism evidence="9 10">
    <name type="scientific">Termitidicoccus mucosus</name>
    <dbReference type="NCBI Taxonomy" id="1184151"/>
    <lineage>
        <taxon>Bacteria</taxon>
        <taxon>Pseudomonadati</taxon>
        <taxon>Verrucomicrobiota</taxon>
        <taxon>Opitutia</taxon>
        <taxon>Opitutales</taxon>
        <taxon>Opitutaceae</taxon>
        <taxon>Termitidicoccus</taxon>
    </lineage>
</organism>
<dbReference type="OrthoDB" id="3178152at2"/>
<accession>A0A178IBD3</accession>
<evidence type="ECO:0000256" key="3">
    <source>
        <dbReference type="ARBA" id="ARBA00022692"/>
    </source>
</evidence>
<feature type="domain" description="MotA/TolQ/ExbB proton channel" evidence="8">
    <location>
        <begin position="67"/>
        <end position="163"/>
    </location>
</feature>
<evidence type="ECO:0000256" key="4">
    <source>
        <dbReference type="ARBA" id="ARBA00022989"/>
    </source>
</evidence>
<sequence>MTAIDQIRELLHHVAGVLVWPVLIGLIGLAGAMLVAFGSFLREAWDRRRGRRTSFQNDCRELDATAKSDPDGRLDLRLEHLLQAAERRRWRSLGRLRLAVRVGPSLGLMGTLIPMADALQGLAEGNLPALASNMVTAFAATVIGLSVSVSAYLIAAARESWVRADSEALAFFAEHLLDKNPTSKDT</sequence>
<keyword evidence="10" id="KW-1185">Reference proteome</keyword>
<evidence type="ECO:0000256" key="6">
    <source>
        <dbReference type="RuleBase" id="RU004057"/>
    </source>
</evidence>
<gene>
    <name evidence="9" type="ORF">AW736_24110</name>
</gene>
<evidence type="ECO:0000259" key="8">
    <source>
        <dbReference type="Pfam" id="PF01618"/>
    </source>
</evidence>
<comment type="subcellular location">
    <subcellularLocation>
        <location evidence="1">Cell membrane</location>
        <topology evidence="1">Multi-pass membrane protein</topology>
    </subcellularLocation>
    <subcellularLocation>
        <location evidence="6">Membrane</location>
        <topology evidence="6">Multi-pass membrane protein</topology>
    </subcellularLocation>
</comment>
<comment type="caution">
    <text evidence="9">The sequence shown here is derived from an EMBL/GenBank/DDBJ whole genome shotgun (WGS) entry which is preliminary data.</text>
</comment>
<evidence type="ECO:0000256" key="1">
    <source>
        <dbReference type="ARBA" id="ARBA00004651"/>
    </source>
</evidence>
<dbReference type="EMBL" id="LRRQ01000175">
    <property type="protein sequence ID" value="OAM87342.1"/>
    <property type="molecule type" value="Genomic_DNA"/>
</dbReference>
<dbReference type="PANTHER" id="PTHR30625:SF3">
    <property type="entry name" value="TOL-PAL SYSTEM PROTEIN TOLQ"/>
    <property type="match status" value="1"/>
</dbReference>
<evidence type="ECO:0000256" key="5">
    <source>
        <dbReference type="ARBA" id="ARBA00023136"/>
    </source>
</evidence>
<keyword evidence="3 7" id="KW-0812">Transmembrane</keyword>
<keyword evidence="4 7" id="KW-1133">Transmembrane helix</keyword>
<dbReference type="PANTHER" id="PTHR30625">
    <property type="entry name" value="PROTEIN TOLQ"/>
    <property type="match status" value="1"/>
</dbReference>
<evidence type="ECO:0000256" key="7">
    <source>
        <dbReference type="SAM" id="Phobius"/>
    </source>
</evidence>
<evidence type="ECO:0000313" key="9">
    <source>
        <dbReference type="EMBL" id="OAM87342.1"/>
    </source>
</evidence>
<feature type="transmembrane region" description="Helical" evidence="7">
    <location>
        <begin position="136"/>
        <end position="155"/>
    </location>
</feature>
<dbReference type="InterPro" id="IPR002898">
    <property type="entry name" value="MotA_ExbB_proton_chnl"/>
</dbReference>
<dbReference type="Pfam" id="PF01618">
    <property type="entry name" value="MotA_ExbB"/>
    <property type="match status" value="1"/>
</dbReference>
<dbReference type="AlphaFoldDB" id="A0A178IBD3"/>
<comment type="similarity">
    <text evidence="6">Belongs to the exbB/tolQ family.</text>
</comment>
<keyword evidence="5 7" id="KW-0472">Membrane</keyword>
<feature type="transmembrane region" description="Helical" evidence="7">
    <location>
        <begin position="98"/>
        <end position="116"/>
    </location>
</feature>
<protein>
    <recommendedName>
        <fullName evidence="8">MotA/TolQ/ExbB proton channel domain-containing protein</fullName>
    </recommendedName>
</protein>
<dbReference type="Proteomes" id="UP000078486">
    <property type="component" value="Unassembled WGS sequence"/>
</dbReference>
<keyword evidence="6" id="KW-0653">Protein transport</keyword>
<evidence type="ECO:0000313" key="10">
    <source>
        <dbReference type="Proteomes" id="UP000078486"/>
    </source>
</evidence>
<dbReference type="GO" id="GO:0017038">
    <property type="term" value="P:protein import"/>
    <property type="evidence" value="ECO:0007669"/>
    <property type="project" value="TreeGrafter"/>
</dbReference>
<keyword evidence="2" id="KW-1003">Cell membrane</keyword>
<evidence type="ECO:0000256" key="2">
    <source>
        <dbReference type="ARBA" id="ARBA00022475"/>
    </source>
</evidence>
<dbReference type="RefSeq" id="WP_068772848.1">
    <property type="nucleotide sequence ID" value="NZ_CP109796.1"/>
</dbReference>
<name>A0A178IBD3_9BACT</name>
<proteinExistence type="inferred from homology"/>
<feature type="transmembrane region" description="Helical" evidence="7">
    <location>
        <begin position="18"/>
        <end position="41"/>
    </location>
</feature>
<reference evidence="9 10" key="1">
    <citation type="submission" date="2016-01" db="EMBL/GenBank/DDBJ databases">
        <title>High potential of lignocellulose degradation of a new Verrucomicrobia species.</title>
        <authorList>
            <person name="Wang Y."/>
            <person name="Shi Y."/>
            <person name="Qiu Z."/>
            <person name="Liu S."/>
            <person name="Yang H."/>
        </authorList>
    </citation>
    <scope>NUCLEOTIDE SEQUENCE [LARGE SCALE GENOMIC DNA]</scope>
    <source>
        <strain evidence="9 10">TSB47</strain>
    </source>
</reference>
<dbReference type="GO" id="GO:0005886">
    <property type="term" value="C:plasma membrane"/>
    <property type="evidence" value="ECO:0007669"/>
    <property type="project" value="UniProtKB-SubCell"/>
</dbReference>